<evidence type="ECO:0000256" key="4">
    <source>
        <dbReference type="ARBA" id="ARBA00023128"/>
    </source>
</evidence>
<comment type="subcellular location">
    <subcellularLocation>
        <location evidence="1">Mitochondrion</location>
    </subcellularLocation>
</comment>
<protein>
    <recommendedName>
        <fullName evidence="6">Large ribosomal subunit protein mL43</fullName>
    </recommendedName>
</protein>
<dbReference type="InterPro" id="IPR036249">
    <property type="entry name" value="Thioredoxin-like_sf"/>
</dbReference>
<dbReference type="AlphaFoldDB" id="A0A9P8RRN4"/>
<dbReference type="PANTHER" id="PTHR21396:SF2">
    <property type="entry name" value="LARGE RIBOSOMAL SUBUNIT PROTEIN ML43"/>
    <property type="match status" value="1"/>
</dbReference>
<keyword evidence="4" id="KW-0496">Mitochondrion</keyword>
<accession>A0A9P8RRN4</accession>
<dbReference type="SUPFAM" id="SSF52833">
    <property type="entry name" value="Thioredoxin-like"/>
    <property type="match status" value="1"/>
</dbReference>
<dbReference type="Gene3D" id="3.40.30.10">
    <property type="entry name" value="Glutaredoxin"/>
    <property type="match status" value="1"/>
</dbReference>
<dbReference type="Pfam" id="PF05047">
    <property type="entry name" value="L51_S25_CI-B8"/>
    <property type="match status" value="1"/>
</dbReference>
<evidence type="ECO:0000259" key="7">
    <source>
        <dbReference type="SMART" id="SM00916"/>
    </source>
</evidence>
<dbReference type="Proteomes" id="UP000750711">
    <property type="component" value="Unassembled WGS sequence"/>
</dbReference>
<evidence type="ECO:0000313" key="8">
    <source>
        <dbReference type="EMBL" id="KAH0562984.1"/>
    </source>
</evidence>
<name>A0A9P8RRN4_9PEZI</name>
<evidence type="ECO:0000256" key="3">
    <source>
        <dbReference type="ARBA" id="ARBA00022980"/>
    </source>
</evidence>
<organism evidence="8 9">
    <name type="scientific">Trichoglossum hirsutum</name>
    <dbReference type="NCBI Taxonomy" id="265104"/>
    <lineage>
        <taxon>Eukaryota</taxon>
        <taxon>Fungi</taxon>
        <taxon>Dikarya</taxon>
        <taxon>Ascomycota</taxon>
        <taxon>Pezizomycotina</taxon>
        <taxon>Geoglossomycetes</taxon>
        <taxon>Geoglossales</taxon>
        <taxon>Geoglossaceae</taxon>
        <taxon>Trichoglossum</taxon>
    </lineage>
</organism>
<dbReference type="GO" id="GO:0005762">
    <property type="term" value="C:mitochondrial large ribosomal subunit"/>
    <property type="evidence" value="ECO:0007669"/>
    <property type="project" value="TreeGrafter"/>
</dbReference>
<reference evidence="8" key="1">
    <citation type="submission" date="2021-03" db="EMBL/GenBank/DDBJ databases">
        <title>Comparative genomics and phylogenomic investigation of the class Geoglossomycetes provide insights into ecological specialization and systematics.</title>
        <authorList>
            <person name="Melie T."/>
            <person name="Pirro S."/>
            <person name="Miller A.N."/>
            <person name="Quandt A."/>
        </authorList>
    </citation>
    <scope>NUCLEOTIDE SEQUENCE</scope>
    <source>
        <strain evidence="8">CAQ_001_2017</strain>
    </source>
</reference>
<dbReference type="PANTHER" id="PTHR21396">
    <property type="entry name" value="39S RIBOSOMAL PROTEIN L43"/>
    <property type="match status" value="1"/>
</dbReference>
<dbReference type="EMBL" id="JAGHQM010000272">
    <property type="protein sequence ID" value="KAH0562984.1"/>
    <property type="molecule type" value="Genomic_DNA"/>
</dbReference>
<gene>
    <name evidence="8" type="ORF">GP486_002448</name>
</gene>
<proteinExistence type="inferred from homology"/>
<comment type="similarity">
    <text evidence="2">Belongs to the mitochondrion-specific ribosomal protein mL43 family.</text>
</comment>
<dbReference type="GO" id="GO:0032543">
    <property type="term" value="P:mitochondrial translation"/>
    <property type="evidence" value="ECO:0007669"/>
    <property type="project" value="InterPro"/>
</dbReference>
<evidence type="ECO:0000256" key="6">
    <source>
        <dbReference type="ARBA" id="ARBA00035188"/>
    </source>
</evidence>
<dbReference type="InterPro" id="IPR039927">
    <property type="entry name" value="Ribosomal_mL43"/>
</dbReference>
<evidence type="ECO:0000256" key="5">
    <source>
        <dbReference type="ARBA" id="ARBA00023274"/>
    </source>
</evidence>
<comment type="caution">
    <text evidence="8">The sequence shown here is derived from an EMBL/GenBank/DDBJ whole genome shotgun (WGS) entry which is preliminary data.</text>
</comment>
<evidence type="ECO:0000256" key="1">
    <source>
        <dbReference type="ARBA" id="ARBA00004173"/>
    </source>
</evidence>
<sequence>MPVSGIRKVSTSQVSVALTVHVHPCLKFDVLTLSQNGVAAFILQCKRLDFHYCDWAGSSKGMNSFLKHTLPRFARLNPSVEITVSPRPRKHPIIRGTYINGREKVVCVKNLQKEQILEKTHLLRDASGEKLKRVTKPVQSINESVRGIWSPYHGAGRTA</sequence>
<keyword evidence="3" id="KW-0689">Ribosomal protein</keyword>
<keyword evidence="5" id="KW-0687">Ribonucleoprotein</keyword>
<dbReference type="GO" id="GO:0003735">
    <property type="term" value="F:structural constituent of ribosome"/>
    <property type="evidence" value="ECO:0007669"/>
    <property type="project" value="InterPro"/>
</dbReference>
<feature type="domain" description="Ribosomal protein/NADH dehydrogenase" evidence="7">
    <location>
        <begin position="54"/>
        <end position="127"/>
    </location>
</feature>
<dbReference type="FunFam" id="3.40.30.10:FF:000173">
    <property type="entry name" value="Mitochondrial 54S ribosomal protein"/>
    <property type="match status" value="1"/>
</dbReference>
<evidence type="ECO:0000256" key="2">
    <source>
        <dbReference type="ARBA" id="ARBA00006073"/>
    </source>
</evidence>
<dbReference type="InterPro" id="IPR007741">
    <property type="entry name" value="Ribosomal_mL43/mS25/NADH_DH"/>
</dbReference>
<keyword evidence="9" id="KW-1185">Reference proteome</keyword>
<dbReference type="SMART" id="SM00916">
    <property type="entry name" value="L51_S25_CI-B8"/>
    <property type="match status" value="1"/>
</dbReference>
<evidence type="ECO:0000313" key="9">
    <source>
        <dbReference type="Proteomes" id="UP000750711"/>
    </source>
</evidence>